<evidence type="ECO:0000259" key="4">
    <source>
        <dbReference type="Pfam" id="PF13193"/>
    </source>
</evidence>
<dbReference type="CDD" id="cd17631">
    <property type="entry name" value="FACL_FadD13-like"/>
    <property type="match status" value="1"/>
</dbReference>
<dbReference type="Pfam" id="PF00501">
    <property type="entry name" value="AMP-binding"/>
    <property type="match status" value="1"/>
</dbReference>
<dbReference type="Gene3D" id="3.30.300.30">
    <property type="match status" value="1"/>
</dbReference>
<evidence type="ECO:0000256" key="2">
    <source>
        <dbReference type="ARBA" id="ARBA00022598"/>
    </source>
</evidence>
<dbReference type="InterPro" id="IPR045851">
    <property type="entry name" value="AMP-bd_C_sf"/>
</dbReference>
<dbReference type="PANTHER" id="PTHR43201:SF5">
    <property type="entry name" value="MEDIUM-CHAIN ACYL-COA LIGASE ACSF2, MITOCHONDRIAL"/>
    <property type="match status" value="1"/>
</dbReference>
<dbReference type="InterPro" id="IPR025110">
    <property type="entry name" value="AMP-bd_C"/>
</dbReference>
<dbReference type="RefSeq" id="WP_355668128.1">
    <property type="nucleotide sequence ID" value="NZ_JBEXRX010000208.1"/>
</dbReference>
<name>A0ABV2VYJ6_9ACTN</name>
<evidence type="ECO:0000313" key="5">
    <source>
        <dbReference type="EMBL" id="MEU0156626.1"/>
    </source>
</evidence>
<dbReference type="Pfam" id="PF13193">
    <property type="entry name" value="AMP-binding_C"/>
    <property type="match status" value="1"/>
</dbReference>
<accession>A0ABV2VYJ6</accession>
<dbReference type="EMBL" id="JBEXRX010000208">
    <property type="protein sequence ID" value="MEU0156626.1"/>
    <property type="molecule type" value="Genomic_DNA"/>
</dbReference>
<feature type="domain" description="AMP-dependent synthetase/ligase" evidence="3">
    <location>
        <begin position="27"/>
        <end position="383"/>
    </location>
</feature>
<dbReference type="SUPFAM" id="SSF56801">
    <property type="entry name" value="Acetyl-CoA synthetase-like"/>
    <property type="match status" value="1"/>
</dbReference>
<evidence type="ECO:0000313" key="6">
    <source>
        <dbReference type="Proteomes" id="UP001550348"/>
    </source>
</evidence>
<proteinExistence type="inferred from homology"/>
<comment type="caution">
    <text evidence="5">The sequence shown here is derived from an EMBL/GenBank/DDBJ whole genome shotgun (WGS) entry which is preliminary data.</text>
</comment>
<organism evidence="5 6">
    <name type="scientific">Micromonospora fulviviridis</name>
    <dbReference type="NCBI Taxonomy" id="47860"/>
    <lineage>
        <taxon>Bacteria</taxon>
        <taxon>Bacillati</taxon>
        <taxon>Actinomycetota</taxon>
        <taxon>Actinomycetes</taxon>
        <taxon>Micromonosporales</taxon>
        <taxon>Micromonosporaceae</taxon>
        <taxon>Micromonospora</taxon>
    </lineage>
</organism>
<keyword evidence="6" id="KW-1185">Reference proteome</keyword>
<gene>
    <name evidence="5" type="ORF">ABZ071_33055</name>
</gene>
<dbReference type="InterPro" id="IPR020845">
    <property type="entry name" value="AMP-binding_CS"/>
</dbReference>
<keyword evidence="2 5" id="KW-0436">Ligase</keyword>
<reference evidence="5 6" key="1">
    <citation type="submission" date="2024-06" db="EMBL/GenBank/DDBJ databases">
        <title>The Natural Products Discovery Center: Release of the First 8490 Sequenced Strains for Exploring Actinobacteria Biosynthetic Diversity.</title>
        <authorList>
            <person name="Kalkreuter E."/>
            <person name="Kautsar S.A."/>
            <person name="Yang D."/>
            <person name="Bader C.D."/>
            <person name="Teijaro C.N."/>
            <person name="Fluegel L."/>
            <person name="Davis C.M."/>
            <person name="Simpson J.R."/>
            <person name="Lauterbach L."/>
            <person name="Steele A.D."/>
            <person name="Gui C."/>
            <person name="Meng S."/>
            <person name="Li G."/>
            <person name="Viehrig K."/>
            <person name="Ye F."/>
            <person name="Su P."/>
            <person name="Kiefer A.F."/>
            <person name="Nichols A."/>
            <person name="Cepeda A.J."/>
            <person name="Yan W."/>
            <person name="Fan B."/>
            <person name="Jiang Y."/>
            <person name="Adhikari A."/>
            <person name="Zheng C.-J."/>
            <person name="Schuster L."/>
            <person name="Cowan T.M."/>
            <person name="Smanski M.J."/>
            <person name="Chevrette M.G."/>
            <person name="De Carvalho L.P.S."/>
            <person name="Shen B."/>
        </authorList>
    </citation>
    <scope>NUCLEOTIDE SEQUENCE [LARGE SCALE GENOMIC DNA]</scope>
    <source>
        <strain evidence="5 6">NPDC006286</strain>
    </source>
</reference>
<dbReference type="InterPro" id="IPR000873">
    <property type="entry name" value="AMP-dep_synth/lig_dom"/>
</dbReference>
<evidence type="ECO:0000259" key="3">
    <source>
        <dbReference type="Pfam" id="PF00501"/>
    </source>
</evidence>
<dbReference type="InterPro" id="IPR042099">
    <property type="entry name" value="ANL_N_sf"/>
</dbReference>
<dbReference type="PROSITE" id="PS00455">
    <property type="entry name" value="AMP_BINDING"/>
    <property type="match status" value="1"/>
</dbReference>
<dbReference type="GO" id="GO:0016874">
    <property type="term" value="F:ligase activity"/>
    <property type="evidence" value="ECO:0007669"/>
    <property type="project" value="UniProtKB-KW"/>
</dbReference>
<protein>
    <submittedName>
        <fullName evidence="5">Long-chain fatty acid--CoA ligase</fullName>
    </submittedName>
</protein>
<sequence>MDELSPTTDEIGWRGLMIDHGIGSLPRRRARITPAAIALIQNDVSLTYAELAQRVDAVAAVLAGLGVLAGDRVAYLGPNDLATFEVLFATARIGAIFVPLNTRLAAEEIRYQLDDCVPAVLVLDPRVESLGVNALASAAVCPMLLRLDDAYEATAACQASHPSDAGYMADVTMQDPALIMYTSGTSGRAKGAVLTHGNITWNILTQLAHISMGTDDAVLCAAPLFHVLGLCQLTLPALYTGGKVVVMDSFHAAEFLAAISRHRATAFPLASTMLAMLRDHPDWDAADLSGVRFVVFGGSPVAGPVVQAWLDRQVEVLQGYGMTEASPGVLMAAPGGVREHTTSAGVPHYFTDVALLTADGKIVHGPGQGELLVKGPNIFSGYWRKPEATAATFVDGWYRSGDVVRVDEDGWAYVLDRLNAVIISGGENVYPAEVERVIGELDAVAECAVVPVQDRRWGEVAAAFVVLRPGQELDELTILRHLQSKLARYKIPKYVVFRTTLPRNATGKIQRLVLRDEARKLSA</sequence>
<dbReference type="Gene3D" id="3.40.50.12780">
    <property type="entry name" value="N-terminal domain of ligase-like"/>
    <property type="match status" value="1"/>
</dbReference>
<comment type="similarity">
    <text evidence="1">Belongs to the ATP-dependent AMP-binding enzyme family.</text>
</comment>
<evidence type="ECO:0000256" key="1">
    <source>
        <dbReference type="ARBA" id="ARBA00006432"/>
    </source>
</evidence>
<dbReference type="Proteomes" id="UP001550348">
    <property type="component" value="Unassembled WGS sequence"/>
</dbReference>
<dbReference type="PANTHER" id="PTHR43201">
    <property type="entry name" value="ACYL-COA SYNTHETASE"/>
    <property type="match status" value="1"/>
</dbReference>
<feature type="domain" description="AMP-binding enzyme C-terminal" evidence="4">
    <location>
        <begin position="433"/>
        <end position="508"/>
    </location>
</feature>